<comment type="subcellular location">
    <subcellularLocation>
        <location evidence="1">Membrane</location>
        <topology evidence="1">Multi-pass membrane protein</topology>
    </subcellularLocation>
</comment>
<organism evidence="6 7">
    <name type="scientific">Enterococcus gallinarum</name>
    <dbReference type="NCBI Taxonomy" id="1353"/>
    <lineage>
        <taxon>Bacteria</taxon>
        <taxon>Bacillati</taxon>
        <taxon>Bacillota</taxon>
        <taxon>Bacilli</taxon>
        <taxon>Lactobacillales</taxon>
        <taxon>Enterococcaceae</taxon>
        <taxon>Enterococcus</taxon>
    </lineage>
</organism>
<feature type="transmembrane region" description="Helical" evidence="5">
    <location>
        <begin position="286"/>
        <end position="307"/>
    </location>
</feature>
<dbReference type="Proteomes" id="UP000254807">
    <property type="component" value="Unassembled WGS sequence"/>
</dbReference>
<reference evidence="6 7" key="1">
    <citation type="submission" date="2018-06" db="EMBL/GenBank/DDBJ databases">
        <authorList>
            <consortium name="Pathogen Informatics"/>
            <person name="Doyle S."/>
        </authorList>
    </citation>
    <scope>NUCLEOTIDE SEQUENCE [LARGE SCALE GENOMIC DNA]</scope>
    <source>
        <strain evidence="6 7">NCTC12360</strain>
    </source>
</reference>
<dbReference type="GO" id="GO:0046583">
    <property type="term" value="F:monoatomic cation efflux transmembrane transporter activity"/>
    <property type="evidence" value="ECO:0007669"/>
    <property type="project" value="TreeGrafter"/>
</dbReference>
<feature type="transmembrane region" description="Helical" evidence="5">
    <location>
        <begin position="252"/>
        <end position="274"/>
    </location>
</feature>
<dbReference type="InterPro" id="IPR052951">
    <property type="entry name" value="Tellurite_res_ion_channel"/>
</dbReference>
<dbReference type="RefSeq" id="WP_060815329.1">
    <property type="nucleotide sequence ID" value="NZ_JBHULA010000010.1"/>
</dbReference>
<gene>
    <name evidence="6" type="ORF">NCTC12360_02008</name>
</gene>
<dbReference type="InterPro" id="IPR004695">
    <property type="entry name" value="SLAC1/Mae1/Ssu1/TehA"/>
</dbReference>
<feature type="transmembrane region" description="Helical" evidence="5">
    <location>
        <begin position="191"/>
        <end position="213"/>
    </location>
</feature>
<feature type="transmembrane region" description="Helical" evidence="5">
    <location>
        <begin position="162"/>
        <end position="179"/>
    </location>
</feature>
<dbReference type="EMBL" id="UFYW01000001">
    <property type="protein sequence ID" value="STD83541.1"/>
    <property type="molecule type" value="Genomic_DNA"/>
</dbReference>
<dbReference type="InterPro" id="IPR038665">
    <property type="entry name" value="Voltage-dep_anion_channel_sf"/>
</dbReference>
<evidence type="ECO:0000256" key="4">
    <source>
        <dbReference type="ARBA" id="ARBA00023136"/>
    </source>
</evidence>
<keyword evidence="4 5" id="KW-0472">Membrane</keyword>
<dbReference type="OrthoDB" id="309023at2"/>
<evidence type="ECO:0000256" key="1">
    <source>
        <dbReference type="ARBA" id="ARBA00004141"/>
    </source>
</evidence>
<feature type="transmembrane region" description="Helical" evidence="5">
    <location>
        <begin position="71"/>
        <end position="91"/>
    </location>
</feature>
<accession>A0A376GYC7</accession>
<dbReference type="PANTHER" id="PTHR37955">
    <property type="entry name" value="TELLURITE RESISTANCE PROTEIN TEHA"/>
    <property type="match status" value="1"/>
</dbReference>
<name>A0A376GYC7_ENTGA</name>
<protein>
    <submittedName>
        <fullName evidence="6">Tellurite resistance protein and related permeases</fullName>
    </submittedName>
</protein>
<feature type="transmembrane region" description="Helical" evidence="5">
    <location>
        <begin position="103"/>
        <end position="125"/>
    </location>
</feature>
<keyword evidence="2 5" id="KW-0812">Transmembrane</keyword>
<keyword evidence="7" id="KW-1185">Reference proteome</keyword>
<feature type="transmembrane region" description="Helical" evidence="5">
    <location>
        <begin position="137"/>
        <end position="156"/>
    </location>
</feature>
<feature type="transmembrane region" description="Helical" evidence="5">
    <location>
        <begin position="12"/>
        <end position="31"/>
    </location>
</feature>
<keyword evidence="3 5" id="KW-1133">Transmembrane helix</keyword>
<feature type="transmembrane region" description="Helical" evidence="5">
    <location>
        <begin position="37"/>
        <end position="59"/>
    </location>
</feature>
<evidence type="ECO:0000256" key="5">
    <source>
        <dbReference type="SAM" id="Phobius"/>
    </source>
</evidence>
<dbReference type="AlphaFoldDB" id="A0A376GYC7"/>
<dbReference type="PANTHER" id="PTHR37955:SF1">
    <property type="entry name" value="DEP DOMAIN-CONTAINING PROTEIN"/>
    <property type="match status" value="1"/>
</dbReference>
<evidence type="ECO:0000256" key="2">
    <source>
        <dbReference type="ARBA" id="ARBA00022692"/>
    </source>
</evidence>
<evidence type="ECO:0000313" key="7">
    <source>
        <dbReference type="Proteomes" id="UP000254807"/>
    </source>
</evidence>
<evidence type="ECO:0000313" key="6">
    <source>
        <dbReference type="EMBL" id="STD83541.1"/>
    </source>
</evidence>
<proteinExistence type="predicted"/>
<evidence type="ECO:0000256" key="3">
    <source>
        <dbReference type="ARBA" id="ARBA00022989"/>
    </source>
</evidence>
<dbReference type="CDD" id="cd09325">
    <property type="entry name" value="TDT_C4-dicarb_trans"/>
    <property type="match status" value="1"/>
</dbReference>
<dbReference type="Pfam" id="PF03595">
    <property type="entry name" value="SLAC1"/>
    <property type="match status" value="1"/>
</dbReference>
<feature type="transmembrane region" description="Helical" evidence="5">
    <location>
        <begin position="219"/>
        <end position="240"/>
    </location>
</feature>
<dbReference type="GO" id="GO:0005886">
    <property type="term" value="C:plasma membrane"/>
    <property type="evidence" value="ECO:0007669"/>
    <property type="project" value="TreeGrafter"/>
</dbReference>
<dbReference type="Gene3D" id="1.50.10.150">
    <property type="entry name" value="Voltage-dependent anion channel"/>
    <property type="match status" value="1"/>
</dbReference>
<sequence length="322" mass="35980">MNQSLKNFLNAIPIPICGLILGTVSLGNLLFAEGFEAIGNIFCLIGILIMGLFLLKLFFTFKNTLADLKNPIIASVAPTFTMSLMVISVVLERVFPNLLMNDLLWLTSIGLHLGLMTYFVVVHILPVDITLEYVYPSWFITFVGIGVIPNTSAVFIKELGEIVVWIALVLYFALLPVILKRIMFQKMTEASAVPLITILTAPGSLCLAGYLSVFKEGSALFVALMLVLSQAIYFCVVFYMKKMLEVGFYPSYAAFTFPLVISATAMFKSSQFFIDRPILFGTTELLSIIETVLAIAMVCYVLLKYFVHLYRQTRHLVAHQEF</sequence>